<keyword evidence="10" id="KW-1185">Reference proteome</keyword>
<evidence type="ECO:0000256" key="1">
    <source>
        <dbReference type="ARBA" id="ARBA00004651"/>
    </source>
</evidence>
<dbReference type="InterPro" id="IPR032818">
    <property type="entry name" value="DedA-like"/>
</dbReference>
<keyword evidence="6 7" id="KW-0472">Membrane</keyword>
<protein>
    <submittedName>
        <fullName evidence="9">VTT domain-containing protein</fullName>
    </submittedName>
</protein>
<reference evidence="10" key="1">
    <citation type="journal article" date="2019" name="Int. J. Syst. Evol. Microbiol.">
        <title>The Global Catalogue of Microorganisms (GCM) 10K type strain sequencing project: providing services to taxonomists for standard genome sequencing and annotation.</title>
        <authorList>
            <consortium name="The Broad Institute Genomics Platform"/>
            <consortium name="The Broad Institute Genome Sequencing Center for Infectious Disease"/>
            <person name="Wu L."/>
            <person name="Ma J."/>
        </authorList>
    </citation>
    <scope>NUCLEOTIDE SEQUENCE [LARGE SCALE GENOMIC DNA]</scope>
    <source>
        <strain evidence="10">JCM 17460</strain>
    </source>
</reference>
<comment type="subcellular location">
    <subcellularLocation>
        <location evidence="1 7">Cell membrane</location>
        <topology evidence="1 7">Multi-pass membrane protein</topology>
    </subcellularLocation>
</comment>
<evidence type="ECO:0000256" key="5">
    <source>
        <dbReference type="ARBA" id="ARBA00022989"/>
    </source>
</evidence>
<accession>A0ABP6W9H2</accession>
<keyword evidence="5 7" id="KW-1133">Transmembrane helix</keyword>
<evidence type="ECO:0000256" key="6">
    <source>
        <dbReference type="ARBA" id="ARBA00023136"/>
    </source>
</evidence>
<evidence type="ECO:0000256" key="2">
    <source>
        <dbReference type="ARBA" id="ARBA00010792"/>
    </source>
</evidence>
<organism evidence="9 10">
    <name type="scientific">Nocardioides daeguensis</name>
    <dbReference type="NCBI Taxonomy" id="908359"/>
    <lineage>
        <taxon>Bacteria</taxon>
        <taxon>Bacillati</taxon>
        <taxon>Actinomycetota</taxon>
        <taxon>Actinomycetes</taxon>
        <taxon>Propionibacteriales</taxon>
        <taxon>Nocardioidaceae</taxon>
        <taxon>Nocardioides</taxon>
    </lineage>
</organism>
<keyword evidence="3 7" id="KW-1003">Cell membrane</keyword>
<comment type="similarity">
    <text evidence="2 7">Belongs to the DedA family.</text>
</comment>
<dbReference type="PANTHER" id="PTHR30353">
    <property type="entry name" value="INNER MEMBRANE PROTEIN DEDA-RELATED"/>
    <property type="match status" value="1"/>
</dbReference>
<dbReference type="PANTHER" id="PTHR30353:SF0">
    <property type="entry name" value="TRANSMEMBRANE PROTEIN"/>
    <property type="match status" value="1"/>
</dbReference>
<dbReference type="RefSeq" id="WP_218236994.1">
    <property type="nucleotide sequence ID" value="NZ_BAABBB010000020.1"/>
</dbReference>
<evidence type="ECO:0000313" key="10">
    <source>
        <dbReference type="Proteomes" id="UP001500301"/>
    </source>
</evidence>
<sequence length="209" mass="21991">MNALLLPLLAAIGPWAVLVMAVIVFAETGLLAAFLPGDSLLFTAGILVTTGLVHLPLALVVALVALAAFLGDQTGYTLGHRFGPRLLNRSRSRFLSPHHVTRAETFFARHGSRAVVLARFVPVARTFTPVIAGIGSMERRTFVFFNALGALGWAATFLVAGALLGGVPLIADHVELVAIALVALSLVPVAIGARSRRRRGSDISTARAV</sequence>
<proteinExistence type="inferred from homology"/>
<name>A0ABP6W9H2_9ACTN</name>
<comment type="caution">
    <text evidence="7">Lacks conserved residue(s) required for the propagation of feature annotation.</text>
</comment>
<comment type="caution">
    <text evidence="9">The sequence shown here is derived from an EMBL/GenBank/DDBJ whole genome shotgun (WGS) entry which is preliminary data.</text>
</comment>
<keyword evidence="4 7" id="KW-0812">Transmembrane</keyword>
<evidence type="ECO:0000256" key="7">
    <source>
        <dbReference type="RuleBase" id="RU367016"/>
    </source>
</evidence>
<feature type="domain" description="VTT" evidence="8">
    <location>
        <begin position="35"/>
        <end position="162"/>
    </location>
</feature>
<evidence type="ECO:0000313" key="9">
    <source>
        <dbReference type="EMBL" id="GAA3546757.1"/>
    </source>
</evidence>
<dbReference type="Proteomes" id="UP001500301">
    <property type="component" value="Unassembled WGS sequence"/>
</dbReference>
<evidence type="ECO:0000256" key="3">
    <source>
        <dbReference type="ARBA" id="ARBA00022475"/>
    </source>
</evidence>
<dbReference type="EMBL" id="BAABBB010000020">
    <property type="protein sequence ID" value="GAA3546757.1"/>
    <property type="molecule type" value="Genomic_DNA"/>
</dbReference>
<feature type="transmembrane region" description="Helical" evidence="7">
    <location>
        <begin position="42"/>
        <end position="71"/>
    </location>
</feature>
<feature type="transmembrane region" description="Helical" evidence="7">
    <location>
        <begin position="143"/>
        <end position="170"/>
    </location>
</feature>
<evidence type="ECO:0000259" key="8">
    <source>
        <dbReference type="Pfam" id="PF09335"/>
    </source>
</evidence>
<feature type="transmembrane region" description="Helical" evidence="7">
    <location>
        <begin position="176"/>
        <end position="193"/>
    </location>
</feature>
<dbReference type="InterPro" id="IPR032816">
    <property type="entry name" value="VTT_dom"/>
</dbReference>
<dbReference type="Pfam" id="PF09335">
    <property type="entry name" value="VTT_dom"/>
    <property type="match status" value="1"/>
</dbReference>
<evidence type="ECO:0000256" key="4">
    <source>
        <dbReference type="ARBA" id="ARBA00022692"/>
    </source>
</evidence>
<gene>
    <name evidence="9" type="ORF">GCM10022263_37370</name>
</gene>